<evidence type="ECO:0000256" key="1">
    <source>
        <dbReference type="ARBA" id="ARBA00001947"/>
    </source>
</evidence>
<evidence type="ECO:0000259" key="8">
    <source>
        <dbReference type="PROSITE" id="PS51782"/>
    </source>
</evidence>
<dbReference type="RefSeq" id="WP_113920704.1">
    <property type="nucleotide sequence ID" value="NZ_QNRX01000009.1"/>
</dbReference>
<feature type="active site" description="Proton donor/acceptor" evidence="7">
    <location>
        <position position="393"/>
    </location>
</feature>
<dbReference type="Gene3D" id="1.10.101.10">
    <property type="entry name" value="PGBD-like superfamily/PGBD"/>
    <property type="match status" value="1"/>
</dbReference>
<dbReference type="PANTHER" id="PTHR11705:SF143">
    <property type="entry name" value="SLL0236 PROTEIN"/>
    <property type="match status" value="1"/>
</dbReference>
<dbReference type="GO" id="GO:0004181">
    <property type="term" value="F:metallocarboxypeptidase activity"/>
    <property type="evidence" value="ECO:0007669"/>
    <property type="project" value="InterPro"/>
</dbReference>
<dbReference type="InterPro" id="IPR036779">
    <property type="entry name" value="LysM_dom_sf"/>
</dbReference>
<dbReference type="OrthoDB" id="9811296at2"/>
<evidence type="ECO:0000313" key="10">
    <source>
        <dbReference type="EMBL" id="RBP63830.1"/>
    </source>
</evidence>
<evidence type="ECO:0000256" key="5">
    <source>
        <dbReference type="ARBA" id="ARBA00022833"/>
    </source>
</evidence>
<keyword evidence="6" id="KW-0482">Metalloprotease</keyword>
<evidence type="ECO:0000256" key="4">
    <source>
        <dbReference type="ARBA" id="ARBA00022801"/>
    </source>
</evidence>
<dbReference type="InterPro" id="IPR036366">
    <property type="entry name" value="PGBDSf"/>
</dbReference>
<comment type="similarity">
    <text evidence="2 7">Belongs to the peptidase M14 family.</text>
</comment>
<protein>
    <submittedName>
        <fullName evidence="10">Gamma-D-glutamyl-(L)-meso-diaminopimelate peptidase I</fullName>
    </submittedName>
</protein>
<evidence type="ECO:0000256" key="6">
    <source>
        <dbReference type="ARBA" id="ARBA00023049"/>
    </source>
</evidence>
<dbReference type="PRINTS" id="PR00765">
    <property type="entry name" value="CRBOXYPTASEA"/>
</dbReference>
<dbReference type="GO" id="GO:0005615">
    <property type="term" value="C:extracellular space"/>
    <property type="evidence" value="ECO:0007669"/>
    <property type="project" value="TreeGrafter"/>
</dbReference>
<evidence type="ECO:0000256" key="3">
    <source>
        <dbReference type="ARBA" id="ARBA00022670"/>
    </source>
</evidence>
<dbReference type="InterPro" id="IPR018392">
    <property type="entry name" value="LysM"/>
</dbReference>
<keyword evidence="4" id="KW-0378">Hydrolase</keyword>
<dbReference type="Proteomes" id="UP000253490">
    <property type="component" value="Unassembled WGS sequence"/>
</dbReference>
<dbReference type="Pfam" id="PF01471">
    <property type="entry name" value="PG_binding_1"/>
    <property type="match status" value="1"/>
</dbReference>
<name>A0A366I736_9FIRM</name>
<sequence>MEILRIGSTGSNVKLIQSLLNRIGYPAGAVDGIFGTQTQRAVMAFQRDNGLVADGIVGPNTWIYFERFLEGYDTYIIQPGDTFYKIAQKYYTTVNAIVTANPNVDPINLQVGQEIIVPYGIDVVFTNIDYTYEIMERDIRGLQVRYPFLEVGTIGQSLLGKELYYIRIGRGPVEVSYNGAHHGLEWITTPLLMKFIENFSKAYSSGRSIRGYDIRDIWNRSSIYIVPMVNPDGVDIVLNGPQPSNPYYNDYARWNNTGLPLNLVWKANARGVDLNRNYPASWEEAKAQEIEFGVTGPAPTRYGGPSPLSEPETQAMTEFTRGHNFKLVIAYHTQGEVIFWLYQGMTPPGAREYGEVFARSTGYQLADVPYEAAYAGYKDWFIEEFYRPGYTFEVGLGVNPLPISQFDRIYNDNEEVMLLAPII</sequence>
<evidence type="ECO:0000256" key="7">
    <source>
        <dbReference type="PROSITE-ProRule" id="PRU01379"/>
    </source>
</evidence>
<accession>A0A366I736</accession>
<evidence type="ECO:0000256" key="2">
    <source>
        <dbReference type="ARBA" id="ARBA00005988"/>
    </source>
</evidence>
<gene>
    <name evidence="10" type="ORF">DES36_10948</name>
</gene>
<keyword evidence="5" id="KW-0862">Zinc</keyword>
<dbReference type="Gene3D" id="3.40.630.10">
    <property type="entry name" value="Zn peptidases"/>
    <property type="match status" value="1"/>
</dbReference>
<evidence type="ECO:0000259" key="9">
    <source>
        <dbReference type="PROSITE" id="PS52035"/>
    </source>
</evidence>
<comment type="caution">
    <text evidence="10">The sequence shown here is derived from an EMBL/GenBank/DDBJ whole genome shotgun (WGS) entry which is preliminary data.</text>
</comment>
<dbReference type="CDD" id="cd00118">
    <property type="entry name" value="LysM"/>
    <property type="match status" value="1"/>
</dbReference>
<dbReference type="SUPFAM" id="SSF47090">
    <property type="entry name" value="PGBD-like"/>
    <property type="match status" value="1"/>
</dbReference>
<dbReference type="InterPro" id="IPR034274">
    <property type="entry name" value="ENP1_M14_CPD"/>
</dbReference>
<dbReference type="Pfam" id="PF01476">
    <property type="entry name" value="LysM"/>
    <property type="match status" value="1"/>
</dbReference>
<organism evidence="10 11">
    <name type="scientific">Alkalibaculum bacchi</name>
    <dbReference type="NCBI Taxonomy" id="645887"/>
    <lineage>
        <taxon>Bacteria</taxon>
        <taxon>Bacillati</taxon>
        <taxon>Bacillota</taxon>
        <taxon>Clostridia</taxon>
        <taxon>Eubacteriales</taxon>
        <taxon>Eubacteriaceae</taxon>
        <taxon>Alkalibaculum</taxon>
    </lineage>
</organism>
<dbReference type="PROSITE" id="PS52035">
    <property type="entry name" value="PEPTIDASE_M14"/>
    <property type="match status" value="1"/>
</dbReference>
<evidence type="ECO:0000313" key="11">
    <source>
        <dbReference type="Proteomes" id="UP000253490"/>
    </source>
</evidence>
<feature type="domain" description="LysM" evidence="8">
    <location>
        <begin position="73"/>
        <end position="117"/>
    </location>
</feature>
<dbReference type="PROSITE" id="PS51782">
    <property type="entry name" value="LYSM"/>
    <property type="match status" value="1"/>
</dbReference>
<dbReference type="InterPro" id="IPR036365">
    <property type="entry name" value="PGBD-like_sf"/>
</dbReference>
<dbReference type="CDD" id="cd06229">
    <property type="entry name" value="M14_Endopeptidase_I"/>
    <property type="match status" value="1"/>
</dbReference>
<reference evidence="10 11" key="1">
    <citation type="submission" date="2018-06" db="EMBL/GenBank/DDBJ databases">
        <title>Genomic Encyclopedia of Type Strains, Phase IV (KMG-IV): sequencing the most valuable type-strain genomes for metagenomic binning, comparative biology and taxonomic classification.</title>
        <authorList>
            <person name="Goeker M."/>
        </authorList>
    </citation>
    <scope>NUCLEOTIDE SEQUENCE [LARGE SCALE GENOMIC DNA]</scope>
    <source>
        <strain evidence="10 11">DSM 22112</strain>
    </source>
</reference>
<proteinExistence type="inferred from homology"/>
<dbReference type="EMBL" id="QNRX01000009">
    <property type="protein sequence ID" value="RBP63830.1"/>
    <property type="molecule type" value="Genomic_DNA"/>
</dbReference>
<dbReference type="SMART" id="SM00631">
    <property type="entry name" value="Zn_pept"/>
    <property type="match status" value="1"/>
</dbReference>
<dbReference type="GO" id="GO:0008270">
    <property type="term" value="F:zinc ion binding"/>
    <property type="evidence" value="ECO:0007669"/>
    <property type="project" value="InterPro"/>
</dbReference>
<dbReference type="SUPFAM" id="SSF53187">
    <property type="entry name" value="Zn-dependent exopeptidases"/>
    <property type="match status" value="1"/>
</dbReference>
<keyword evidence="3" id="KW-0645">Protease</keyword>
<dbReference type="GO" id="GO:0006508">
    <property type="term" value="P:proteolysis"/>
    <property type="evidence" value="ECO:0007669"/>
    <property type="project" value="UniProtKB-KW"/>
</dbReference>
<dbReference type="AlphaFoldDB" id="A0A366I736"/>
<feature type="domain" description="Peptidase M14" evidence="9">
    <location>
        <begin position="128"/>
        <end position="423"/>
    </location>
</feature>
<dbReference type="PANTHER" id="PTHR11705">
    <property type="entry name" value="PROTEASE FAMILY M14 CARBOXYPEPTIDASE A,B"/>
    <property type="match status" value="1"/>
</dbReference>
<keyword evidence="11" id="KW-1185">Reference proteome</keyword>
<dbReference type="SUPFAM" id="SSF54106">
    <property type="entry name" value="LysM domain"/>
    <property type="match status" value="1"/>
</dbReference>
<dbReference type="InterPro" id="IPR000834">
    <property type="entry name" value="Peptidase_M14"/>
</dbReference>
<dbReference type="Pfam" id="PF00246">
    <property type="entry name" value="Peptidase_M14"/>
    <property type="match status" value="1"/>
</dbReference>
<comment type="cofactor">
    <cofactor evidence="1">
        <name>Zn(2+)</name>
        <dbReference type="ChEBI" id="CHEBI:29105"/>
    </cofactor>
</comment>
<dbReference type="InterPro" id="IPR002477">
    <property type="entry name" value="Peptidoglycan-bd-like"/>
</dbReference>
<dbReference type="Gene3D" id="3.10.350.10">
    <property type="entry name" value="LysM domain"/>
    <property type="match status" value="1"/>
</dbReference>
<dbReference type="SMART" id="SM00257">
    <property type="entry name" value="LysM"/>
    <property type="match status" value="1"/>
</dbReference>